<evidence type="ECO:0000313" key="2">
    <source>
        <dbReference type="EMBL" id="OGG46363.1"/>
    </source>
</evidence>
<gene>
    <name evidence="2" type="ORF">A3F84_03230</name>
</gene>
<dbReference type="InterPro" id="IPR010390">
    <property type="entry name" value="ABC-2_transporter-like"/>
</dbReference>
<feature type="transmembrane region" description="Helical" evidence="1">
    <location>
        <begin position="115"/>
        <end position="134"/>
    </location>
</feature>
<comment type="caution">
    <text evidence="2">The sequence shown here is derived from an EMBL/GenBank/DDBJ whole genome shotgun (WGS) entry which is preliminary data.</text>
</comment>
<organism evidence="2 3">
    <name type="scientific">Handelsmanbacteria sp. (strain RIFCSPLOWO2_12_FULL_64_10)</name>
    <dbReference type="NCBI Taxonomy" id="1817868"/>
    <lineage>
        <taxon>Bacteria</taxon>
        <taxon>Candidatus Handelsmaniibacteriota</taxon>
    </lineage>
</organism>
<name>A0A1F6CB43_HANXR</name>
<proteinExistence type="predicted"/>
<evidence type="ECO:0000313" key="3">
    <source>
        <dbReference type="Proteomes" id="UP000178606"/>
    </source>
</evidence>
<evidence type="ECO:0000256" key="1">
    <source>
        <dbReference type="SAM" id="Phobius"/>
    </source>
</evidence>
<dbReference type="PANTHER" id="PTHR36832:SF1">
    <property type="entry name" value="SLR1174 PROTEIN"/>
    <property type="match status" value="1"/>
</dbReference>
<accession>A0A1F6CB43</accession>
<dbReference type="Pfam" id="PF06182">
    <property type="entry name" value="ABC2_membrane_6"/>
    <property type="match status" value="1"/>
</dbReference>
<dbReference type="Proteomes" id="UP000178606">
    <property type="component" value="Unassembled WGS sequence"/>
</dbReference>
<evidence type="ECO:0008006" key="4">
    <source>
        <dbReference type="Google" id="ProtNLM"/>
    </source>
</evidence>
<sequence length="269" mass="30960">MRSLRSNLKLLSMFWQEAFQYRPESFIWFLFDVMGPLVMILMWRSAYGQAEQIGGYTPGQMMLYYVGMMSLRTLLNVHPEWEISREIRTGDFSRHLLRPLRFNRYHFMGEMAWKLLRLLFLTPVVVLFLLWLGPGVLSGVGLTRETALLFVGSLVFGYLLCYYLKVALGLLAFWMTESIGVFNVFFMLQFLFEGSVMPLDLLPGWAQRVGEFLPFRYFYFLSLSIFQGKIDAVAAQQGLAAQALWCVGAYLAMRVVYGLGVRQYSAVGG</sequence>
<feature type="transmembrane region" description="Helical" evidence="1">
    <location>
        <begin position="146"/>
        <end position="164"/>
    </location>
</feature>
<dbReference type="EMBL" id="MFKF01000321">
    <property type="protein sequence ID" value="OGG46363.1"/>
    <property type="molecule type" value="Genomic_DNA"/>
</dbReference>
<keyword evidence="1" id="KW-0812">Transmembrane</keyword>
<keyword evidence="1" id="KW-1133">Transmembrane helix</keyword>
<keyword evidence="1" id="KW-0472">Membrane</keyword>
<feature type="transmembrane region" description="Helical" evidence="1">
    <location>
        <begin position="25"/>
        <end position="43"/>
    </location>
</feature>
<reference evidence="2 3" key="1">
    <citation type="journal article" date="2016" name="Nat. Commun.">
        <title>Thousands of microbial genomes shed light on interconnected biogeochemical processes in an aquifer system.</title>
        <authorList>
            <person name="Anantharaman K."/>
            <person name="Brown C.T."/>
            <person name="Hug L.A."/>
            <person name="Sharon I."/>
            <person name="Castelle C.J."/>
            <person name="Probst A.J."/>
            <person name="Thomas B.C."/>
            <person name="Singh A."/>
            <person name="Wilkins M.J."/>
            <person name="Karaoz U."/>
            <person name="Brodie E.L."/>
            <person name="Williams K.H."/>
            <person name="Hubbard S.S."/>
            <person name="Banfield J.F."/>
        </authorList>
    </citation>
    <scope>NUCLEOTIDE SEQUENCE [LARGE SCALE GENOMIC DNA]</scope>
    <source>
        <strain evidence="3">RIFCSPLOWO2_12_FULL_64_10</strain>
    </source>
</reference>
<protein>
    <recommendedName>
        <fullName evidence="4">ABC transporter permease</fullName>
    </recommendedName>
</protein>
<feature type="transmembrane region" description="Helical" evidence="1">
    <location>
        <begin position="171"/>
        <end position="192"/>
    </location>
</feature>
<dbReference type="AlphaFoldDB" id="A0A1F6CB43"/>
<dbReference type="PANTHER" id="PTHR36832">
    <property type="entry name" value="SLR1174 PROTEIN-RELATED"/>
    <property type="match status" value="1"/>
</dbReference>